<dbReference type="RefSeq" id="WP_227889770.1">
    <property type="nucleotide sequence ID" value="NZ_JAJFZQ010000002.1"/>
</dbReference>
<dbReference type="Pfam" id="PF01327">
    <property type="entry name" value="Pep_deformylase"/>
    <property type="match status" value="1"/>
</dbReference>
<evidence type="ECO:0000256" key="4">
    <source>
        <dbReference type="ARBA" id="ARBA00022917"/>
    </source>
</evidence>
<comment type="cofactor">
    <cofactor evidence="6">
        <name>Fe(2+)</name>
        <dbReference type="ChEBI" id="CHEBI:29033"/>
    </cofactor>
    <text evidence="6">Binds 1 Fe(2+) ion.</text>
</comment>
<dbReference type="Gene3D" id="3.90.45.10">
    <property type="entry name" value="Peptide deformylase"/>
    <property type="match status" value="1"/>
</dbReference>
<evidence type="ECO:0000313" key="8">
    <source>
        <dbReference type="Proteomes" id="UP001139168"/>
    </source>
</evidence>
<dbReference type="EC" id="3.5.1.88" evidence="6"/>
<keyword evidence="4 6" id="KW-0648">Protein biosynthesis</keyword>
<comment type="caution">
    <text evidence="7">The sequence shown here is derived from an EMBL/GenBank/DDBJ whole genome shotgun (WGS) entry which is preliminary data.</text>
</comment>
<feature type="binding site" evidence="6">
    <location>
        <position position="164"/>
    </location>
    <ligand>
        <name>Fe cation</name>
        <dbReference type="ChEBI" id="CHEBI:24875"/>
    </ligand>
</feature>
<evidence type="ECO:0000256" key="2">
    <source>
        <dbReference type="ARBA" id="ARBA00022723"/>
    </source>
</evidence>
<evidence type="ECO:0000313" key="7">
    <source>
        <dbReference type="EMBL" id="MCC3264920.1"/>
    </source>
</evidence>
<dbReference type="InterPro" id="IPR023635">
    <property type="entry name" value="Peptide_deformylase"/>
</dbReference>
<dbReference type="PANTHER" id="PTHR10458">
    <property type="entry name" value="PEPTIDE DEFORMYLASE"/>
    <property type="match status" value="1"/>
</dbReference>
<comment type="function">
    <text evidence="6">Removes the formyl group from the N-terminal Met of newly synthesized proteins. Requires at least a dipeptide for an efficient rate of reaction. N-terminal L-methionine is a prerequisite for activity but the enzyme has broad specificity at other positions.</text>
</comment>
<dbReference type="PIRSF" id="PIRSF004749">
    <property type="entry name" value="Pep_def"/>
    <property type="match status" value="1"/>
</dbReference>
<dbReference type="InterPro" id="IPR036821">
    <property type="entry name" value="Peptide_deformylase_sf"/>
</dbReference>
<gene>
    <name evidence="6" type="primary">def</name>
    <name evidence="7" type="ORF">LJ752_02530</name>
</gene>
<evidence type="ECO:0000256" key="5">
    <source>
        <dbReference type="ARBA" id="ARBA00023004"/>
    </source>
</evidence>
<protein>
    <recommendedName>
        <fullName evidence="6">Peptide deformylase</fullName>
        <shortName evidence="6">PDF</shortName>
        <ecNumber evidence="6">3.5.1.88</ecNumber>
    </recommendedName>
    <alternativeName>
        <fullName evidence="6">Polypeptide deformylase</fullName>
    </alternativeName>
</protein>
<keyword evidence="5 6" id="KW-0408">Iron</keyword>
<reference evidence="7" key="1">
    <citation type="submission" date="2021-10" db="EMBL/GenBank/DDBJ databases">
        <title>Novel species in genus Arthrobacter.</title>
        <authorList>
            <person name="Liu Y."/>
        </authorList>
    </citation>
    <scope>NUCLEOTIDE SEQUENCE</scope>
    <source>
        <strain evidence="7">Zg-Y786</strain>
    </source>
</reference>
<comment type="similarity">
    <text evidence="1 6">Belongs to the polypeptide deformylase family.</text>
</comment>
<proteinExistence type="inferred from homology"/>
<dbReference type="PANTHER" id="PTHR10458:SF2">
    <property type="entry name" value="PEPTIDE DEFORMYLASE, MITOCHONDRIAL"/>
    <property type="match status" value="1"/>
</dbReference>
<evidence type="ECO:0000256" key="3">
    <source>
        <dbReference type="ARBA" id="ARBA00022801"/>
    </source>
</evidence>
<sequence>MPSETSLIRDLVLPLLETDLPPIVQLGHPALRAEALPYDGQLDSSELTALIDLMRRVMHAAPGVGLAAPQLGIPLQIAVLEDAFEDPEQTDVRDRRPLPFFAAINPVCTPASEDLVEFFEGCLSFNGYQGVVPRYRTVSLQYTDAQGAASRRVFEGWQARIVQHETDHLAGTVYVDKVLTRSLCSNAEYLRRWASPSIDEARRGLGF</sequence>
<feature type="binding site" evidence="6">
    <location>
        <position position="122"/>
    </location>
    <ligand>
        <name>Fe cation</name>
        <dbReference type="ChEBI" id="CHEBI:24875"/>
    </ligand>
</feature>
<name>A0ABS8GER2_9MICC</name>
<evidence type="ECO:0000256" key="6">
    <source>
        <dbReference type="HAMAP-Rule" id="MF_00163"/>
    </source>
</evidence>
<accession>A0ABS8GER2</accession>
<dbReference type="PRINTS" id="PR01576">
    <property type="entry name" value="PDEFORMYLASE"/>
</dbReference>
<keyword evidence="8" id="KW-1185">Reference proteome</keyword>
<keyword evidence="2 6" id="KW-0479">Metal-binding</keyword>
<feature type="active site" evidence="6">
    <location>
        <position position="165"/>
    </location>
</feature>
<dbReference type="CDD" id="cd00487">
    <property type="entry name" value="Pep_deformylase"/>
    <property type="match status" value="1"/>
</dbReference>
<evidence type="ECO:0000256" key="1">
    <source>
        <dbReference type="ARBA" id="ARBA00010759"/>
    </source>
</evidence>
<dbReference type="EMBL" id="JAJFZQ010000002">
    <property type="protein sequence ID" value="MCC3264920.1"/>
    <property type="molecule type" value="Genomic_DNA"/>
</dbReference>
<feature type="binding site" evidence="6">
    <location>
        <position position="168"/>
    </location>
    <ligand>
        <name>Fe cation</name>
        <dbReference type="ChEBI" id="CHEBI:24875"/>
    </ligand>
</feature>
<dbReference type="Proteomes" id="UP001139168">
    <property type="component" value="Unassembled WGS sequence"/>
</dbReference>
<dbReference type="SUPFAM" id="SSF56420">
    <property type="entry name" value="Peptide deformylase"/>
    <property type="match status" value="1"/>
</dbReference>
<dbReference type="HAMAP" id="MF_00163">
    <property type="entry name" value="Pep_deformylase"/>
    <property type="match status" value="1"/>
</dbReference>
<dbReference type="NCBIfam" id="NF001159">
    <property type="entry name" value="PRK00150.1-3"/>
    <property type="match status" value="1"/>
</dbReference>
<keyword evidence="3 6" id="KW-0378">Hydrolase</keyword>
<comment type="catalytic activity">
    <reaction evidence="6">
        <text>N-terminal N-formyl-L-methionyl-[peptide] + H2O = N-terminal L-methionyl-[peptide] + formate</text>
        <dbReference type="Rhea" id="RHEA:24420"/>
        <dbReference type="Rhea" id="RHEA-COMP:10639"/>
        <dbReference type="Rhea" id="RHEA-COMP:10640"/>
        <dbReference type="ChEBI" id="CHEBI:15377"/>
        <dbReference type="ChEBI" id="CHEBI:15740"/>
        <dbReference type="ChEBI" id="CHEBI:49298"/>
        <dbReference type="ChEBI" id="CHEBI:64731"/>
        <dbReference type="EC" id="3.5.1.88"/>
    </reaction>
</comment>
<organism evidence="7 8">
    <name type="scientific">Arthrobacter gengyunqii</name>
    <dbReference type="NCBI Taxonomy" id="2886940"/>
    <lineage>
        <taxon>Bacteria</taxon>
        <taxon>Bacillati</taxon>
        <taxon>Actinomycetota</taxon>
        <taxon>Actinomycetes</taxon>
        <taxon>Micrococcales</taxon>
        <taxon>Micrococcaceae</taxon>
        <taxon>Arthrobacter</taxon>
    </lineage>
</organism>